<evidence type="ECO:0000313" key="2">
    <source>
        <dbReference type="Proteomes" id="UP000028194"/>
    </source>
</evidence>
<dbReference type="STRING" id="1459636.NTE_01779"/>
<evidence type="ECO:0000313" key="1">
    <source>
        <dbReference type="EMBL" id="AIF83840.1"/>
    </source>
</evidence>
<keyword evidence="2" id="KW-1185">Reference proteome</keyword>
<organism evidence="1 2">
    <name type="scientific">Candidatus Nitrososphaera evergladensis SR1</name>
    <dbReference type="NCBI Taxonomy" id="1459636"/>
    <lineage>
        <taxon>Archaea</taxon>
        <taxon>Nitrososphaerota</taxon>
        <taxon>Nitrososphaeria</taxon>
        <taxon>Nitrososphaerales</taxon>
        <taxon>Nitrososphaeraceae</taxon>
        <taxon>Nitrososphaera</taxon>
    </lineage>
</organism>
<proteinExistence type="predicted"/>
<dbReference type="Proteomes" id="UP000028194">
    <property type="component" value="Chromosome"/>
</dbReference>
<reference evidence="1 2" key="1">
    <citation type="journal article" date="2014" name="PLoS ONE">
        <title>Genome Sequence of Candidatus Nitrososphaera evergladensis from Group I.1b Enriched from Everglades Soil Reveals Novel Genomic Features of the Ammonia-Oxidizing Archaea.</title>
        <authorList>
            <person name="Zhalnina K.V."/>
            <person name="Dias R."/>
            <person name="Leonard M.T."/>
            <person name="Dorr de Quadros P."/>
            <person name="Camargo F.A."/>
            <person name="Drew J.C."/>
            <person name="Farmerie W.G."/>
            <person name="Daroub S.H."/>
            <person name="Triplett E.W."/>
        </authorList>
    </citation>
    <scope>NUCLEOTIDE SEQUENCE [LARGE SCALE GENOMIC DNA]</scope>
    <source>
        <strain evidence="1 2">SR1</strain>
    </source>
</reference>
<accession>A0A075MRW5</accession>
<dbReference type="AlphaFoldDB" id="A0A075MRW5"/>
<dbReference type="KEGG" id="nev:NTE_01779"/>
<gene>
    <name evidence="1" type="ORF">NTE_01779</name>
</gene>
<dbReference type="EMBL" id="CP007174">
    <property type="protein sequence ID" value="AIF83840.1"/>
    <property type="molecule type" value="Genomic_DNA"/>
</dbReference>
<name>A0A075MRW5_9ARCH</name>
<sequence>MAATLQHREHGIVEMGCVLAEMHRSPFGRDLLHNAMAEMGLTCDMCDEQEGTA</sequence>
<protein>
    <submittedName>
        <fullName evidence="1">Uncharacterized protein</fullName>
    </submittedName>
</protein>
<dbReference type="HOGENOM" id="CLU_3056950_0_0_2"/>